<feature type="signal peptide" evidence="1">
    <location>
        <begin position="1"/>
        <end position="19"/>
    </location>
</feature>
<proteinExistence type="predicted"/>
<protein>
    <submittedName>
        <fullName evidence="2">Uncharacterized protein</fullName>
    </submittedName>
</protein>
<evidence type="ECO:0000256" key="1">
    <source>
        <dbReference type="SAM" id="SignalP"/>
    </source>
</evidence>
<gene>
    <name evidence="2" type="ORF">I0D00_18430</name>
</gene>
<organism evidence="2 3">
    <name type="scientific">Pseudomonas lalucatii</name>
    <dbReference type="NCBI Taxonomy" id="1424203"/>
    <lineage>
        <taxon>Bacteria</taxon>
        <taxon>Pseudomonadati</taxon>
        <taxon>Pseudomonadota</taxon>
        <taxon>Gammaproteobacteria</taxon>
        <taxon>Pseudomonadales</taxon>
        <taxon>Pseudomonadaceae</taxon>
        <taxon>Pseudomonas</taxon>
    </lineage>
</organism>
<reference evidence="2 3" key="1">
    <citation type="journal article" date="2021" name="Syst. Appl. Microbiol.">
        <title>Pseudomonas lalucatii sp. nov. isolated from Vallgornera, a karstic cave in Mallorca, Western Mediterranean.</title>
        <authorList>
            <person name="Busquets A."/>
            <person name="Mulet M."/>
            <person name="Gomila M."/>
            <person name="Garcia-Valdes E."/>
        </authorList>
    </citation>
    <scope>NUCLEOTIDE SEQUENCE [LARGE SCALE GENOMIC DNA]</scope>
    <source>
        <strain evidence="2 3">R1b54</strain>
    </source>
</reference>
<evidence type="ECO:0000313" key="2">
    <source>
        <dbReference type="EMBL" id="MBS7663908.1"/>
    </source>
</evidence>
<keyword evidence="3" id="KW-1185">Reference proteome</keyword>
<dbReference type="Proteomes" id="UP001196601">
    <property type="component" value="Unassembled WGS sequence"/>
</dbReference>
<sequence>MKKLALIAAGLMISGAASAVTLVGSDEVLMTDCELLNEDVTINLTNGVEGGVSCNTAAIALTVCHTAGKSVNRTVGKRDVAASGNVPAHQVDCTISSTDNTCVATEVDGSAMPSASTNRGTVSAEYPGTTCSAANAETEAATLLPAAS</sequence>
<name>A0ABS5Q564_9PSED</name>
<evidence type="ECO:0000313" key="3">
    <source>
        <dbReference type="Proteomes" id="UP001196601"/>
    </source>
</evidence>
<keyword evidence="1" id="KW-0732">Signal</keyword>
<accession>A0ABS5Q564</accession>
<comment type="caution">
    <text evidence="2">The sequence shown here is derived from an EMBL/GenBank/DDBJ whole genome shotgun (WGS) entry which is preliminary data.</text>
</comment>
<dbReference type="RefSeq" id="WP_213641267.1">
    <property type="nucleotide sequence ID" value="NZ_JADPMV010000002.1"/>
</dbReference>
<feature type="chain" id="PRO_5046622046" evidence="1">
    <location>
        <begin position="20"/>
        <end position="148"/>
    </location>
</feature>
<dbReference type="EMBL" id="JADPMV010000002">
    <property type="protein sequence ID" value="MBS7663908.1"/>
    <property type="molecule type" value="Genomic_DNA"/>
</dbReference>